<keyword evidence="1" id="KW-0808">Transferase</keyword>
<dbReference type="GO" id="GO:0016746">
    <property type="term" value="F:acyltransferase activity"/>
    <property type="evidence" value="ECO:0007669"/>
    <property type="project" value="UniProtKB-KW"/>
</dbReference>
<dbReference type="InterPro" id="IPR001451">
    <property type="entry name" value="Hexapep"/>
</dbReference>
<dbReference type="Pfam" id="PF00132">
    <property type="entry name" value="Hexapep"/>
    <property type="match status" value="1"/>
</dbReference>
<evidence type="ECO:0000256" key="3">
    <source>
        <dbReference type="ARBA" id="ARBA00023315"/>
    </source>
</evidence>
<evidence type="ECO:0000313" key="5">
    <source>
        <dbReference type="Proteomes" id="UP001595818"/>
    </source>
</evidence>
<dbReference type="Gene3D" id="2.160.10.10">
    <property type="entry name" value="Hexapeptide repeat proteins"/>
    <property type="match status" value="1"/>
</dbReference>
<keyword evidence="2" id="KW-0677">Repeat</keyword>
<keyword evidence="5" id="KW-1185">Reference proteome</keyword>
<dbReference type="InterPro" id="IPR018357">
    <property type="entry name" value="Hexapep_transf_CS"/>
</dbReference>
<reference evidence="5" key="1">
    <citation type="journal article" date="2019" name="Int. J. Syst. Evol. Microbiol.">
        <title>The Global Catalogue of Microorganisms (GCM) 10K type strain sequencing project: providing services to taxonomists for standard genome sequencing and annotation.</title>
        <authorList>
            <consortium name="The Broad Institute Genomics Platform"/>
            <consortium name="The Broad Institute Genome Sequencing Center for Infectious Disease"/>
            <person name="Wu L."/>
            <person name="Ma J."/>
        </authorList>
    </citation>
    <scope>NUCLEOTIDE SEQUENCE [LARGE SCALE GENOMIC DNA]</scope>
    <source>
        <strain evidence="5">CGMCC 4.7466</strain>
    </source>
</reference>
<sequence>MGNWAGKLVSGITGLDISDRFDREWDTRSTLGVFLRMAVWFLRGCWWRIWFRQSKGLLLVGKNVTIRQASYLRVGRNFVAQDNCEINGLSRKGIIFGDKVTVGSYALIRPTNLYGGEPGMGLKVGDNSSIGPYAYIGCSGYIEIGNNVMMSPRVSIYSENHVFERPDVPMIDQGVKRSFVKIEDDCWIASNAVILAGVTIGRGSVVAAGSIVTRDVPPYSVVAGNPAKVVKTRKYDEV</sequence>
<dbReference type="InterPro" id="IPR051159">
    <property type="entry name" value="Hexapeptide_acetyltransf"/>
</dbReference>
<gene>
    <name evidence="4" type="ORF">ACFPFU_05400</name>
</gene>
<organism evidence="4 5">
    <name type="scientific">Negadavirga shengliensis</name>
    <dbReference type="NCBI Taxonomy" id="1389218"/>
    <lineage>
        <taxon>Bacteria</taxon>
        <taxon>Pseudomonadati</taxon>
        <taxon>Bacteroidota</taxon>
        <taxon>Cytophagia</taxon>
        <taxon>Cytophagales</taxon>
        <taxon>Cyclobacteriaceae</taxon>
        <taxon>Negadavirga</taxon>
    </lineage>
</organism>
<name>A0ABV9SXY5_9BACT</name>
<protein>
    <submittedName>
        <fullName evidence="4">Acyltransferase</fullName>
    </submittedName>
</protein>
<dbReference type="PANTHER" id="PTHR23416:SF78">
    <property type="entry name" value="LIPOPOLYSACCHARIDE BIOSYNTHESIS O-ACETYL TRANSFERASE WBBJ-RELATED"/>
    <property type="match status" value="1"/>
</dbReference>
<dbReference type="CDD" id="cd04647">
    <property type="entry name" value="LbH_MAT_like"/>
    <property type="match status" value="1"/>
</dbReference>
<dbReference type="PANTHER" id="PTHR23416">
    <property type="entry name" value="SIALIC ACID SYNTHASE-RELATED"/>
    <property type="match status" value="1"/>
</dbReference>
<dbReference type="InterPro" id="IPR011004">
    <property type="entry name" value="Trimer_LpxA-like_sf"/>
</dbReference>
<evidence type="ECO:0000313" key="4">
    <source>
        <dbReference type="EMBL" id="MFC4871112.1"/>
    </source>
</evidence>
<evidence type="ECO:0000256" key="1">
    <source>
        <dbReference type="ARBA" id="ARBA00022679"/>
    </source>
</evidence>
<accession>A0ABV9SXY5</accession>
<dbReference type="EMBL" id="JBHSJJ010000003">
    <property type="protein sequence ID" value="MFC4871112.1"/>
    <property type="molecule type" value="Genomic_DNA"/>
</dbReference>
<dbReference type="Proteomes" id="UP001595818">
    <property type="component" value="Unassembled WGS sequence"/>
</dbReference>
<comment type="caution">
    <text evidence="4">The sequence shown here is derived from an EMBL/GenBank/DDBJ whole genome shotgun (WGS) entry which is preliminary data.</text>
</comment>
<proteinExistence type="predicted"/>
<evidence type="ECO:0000256" key="2">
    <source>
        <dbReference type="ARBA" id="ARBA00022737"/>
    </source>
</evidence>
<dbReference type="RefSeq" id="WP_377062296.1">
    <property type="nucleotide sequence ID" value="NZ_JBHSJJ010000003.1"/>
</dbReference>
<dbReference type="PROSITE" id="PS00101">
    <property type="entry name" value="HEXAPEP_TRANSFERASES"/>
    <property type="match status" value="1"/>
</dbReference>
<dbReference type="SUPFAM" id="SSF51161">
    <property type="entry name" value="Trimeric LpxA-like enzymes"/>
    <property type="match status" value="2"/>
</dbReference>
<keyword evidence="3 4" id="KW-0012">Acyltransferase</keyword>